<dbReference type="Proteomes" id="UP001197795">
    <property type="component" value="Unassembled WGS sequence"/>
</dbReference>
<sequence>MNRIEILLKQYGPMLSGDLAKKYEKKYNASNEAARKAISRARSPIQKIKYFPFEKNQIFCYLEEQYNTSSYKKMLYSSLKKHSSTIAPLLIALENNYGIISKNSFAIYSNSPIKKTKGHRLFSRNIADLLTAEIIYEYDTEYYILNGSYSGSTFDLTHYNSHNRICKIIVSDFISWAAKLNLIAYNSATIFPNIAEFSHFQWNATCPSYVQPIYNQLEQKPGFLIADVIYKDTISVSDITYFIGKINIIRHFKNAPNFFPVLLVNNVEPDALRLLKEQKIFVGILSNIYDNNYTSLLSDIYNVFQNATAILLKDASKIDLLLENIAKNEGRFNNAMGDLFEYMVGSFYNKLGVSYIEMNKLIPNDRGTQNEIDVLVCKDNKVIIIECKATKSSLSFKYVQKWLSEIVPTFRKWLQNTYPQRTYEFQIWSLGGFDGQSATLLEKHKETTTKYTLSYYSKSDILNIAKKYGDHNFINQVKKHFS</sequence>
<dbReference type="EMBL" id="JAJEPV010000006">
    <property type="protein sequence ID" value="MCC2118635.1"/>
    <property type="molecule type" value="Genomic_DNA"/>
</dbReference>
<dbReference type="Gene3D" id="3.40.1350.10">
    <property type="match status" value="1"/>
</dbReference>
<dbReference type="RefSeq" id="WP_227732493.1">
    <property type="nucleotide sequence ID" value="NZ_JAJEPV010000006.1"/>
</dbReference>
<gene>
    <name evidence="2" type="ORF">LKD75_03335</name>
</gene>
<keyword evidence="3" id="KW-1185">Reference proteome</keyword>
<protein>
    <recommendedName>
        <fullName evidence="1">NERD domain-containing protein</fullName>
    </recommendedName>
</protein>
<dbReference type="AlphaFoldDB" id="A0AAE3D7F4"/>
<feature type="domain" description="NERD" evidence="1">
    <location>
        <begin position="340"/>
        <end position="411"/>
    </location>
</feature>
<comment type="caution">
    <text evidence="2">The sequence shown here is derived from an EMBL/GenBank/DDBJ whole genome shotgun (WGS) entry which is preliminary data.</text>
</comment>
<dbReference type="InterPro" id="IPR011335">
    <property type="entry name" value="Restrct_endonuc-II-like"/>
</dbReference>
<dbReference type="InterPro" id="IPR011856">
    <property type="entry name" value="tRNA_endonuc-like_dom_sf"/>
</dbReference>
<organism evidence="2 3">
    <name type="scientific">Waltera acetigignens</name>
    <dbReference type="NCBI Taxonomy" id="2981769"/>
    <lineage>
        <taxon>Bacteria</taxon>
        <taxon>Bacillati</taxon>
        <taxon>Bacillota</taxon>
        <taxon>Clostridia</taxon>
        <taxon>Lachnospirales</taxon>
        <taxon>Lachnospiraceae</taxon>
        <taxon>Waltera</taxon>
    </lineage>
</organism>
<dbReference type="InterPro" id="IPR011528">
    <property type="entry name" value="NERD"/>
</dbReference>
<dbReference type="SUPFAM" id="SSF52980">
    <property type="entry name" value="Restriction endonuclease-like"/>
    <property type="match status" value="2"/>
</dbReference>
<evidence type="ECO:0000313" key="3">
    <source>
        <dbReference type="Proteomes" id="UP001197795"/>
    </source>
</evidence>
<reference evidence="2 3" key="1">
    <citation type="submission" date="2021-10" db="EMBL/GenBank/DDBJ databases">
        <title>Anaerobic single-cell dispensing facilitates the cultivation of human gut bacteria.</title>
        <authorList>
            <person name="Afrizal A."/>
        </authorList>
    </citation>
    <scope>NUCLEOTIDE SEQUENCE [LARGE SCALE GENOMIC DNA]</scope>
    <source>
        <strain evidence="2 3">CLA-AA-H273</strain>
    </source>
</reference>
<dbReference type="GO" id="GO:0003676">
    <property type="term" value="F:nucleic acid binding"/>
    <property type="evidence" value="ECO:0007669"/>
    <property type="project" value="InterPro"/>
</dbReference>
<dbReference type="Pfam" id="PF08378">
    <property type="entry name" value="NERD"/>
    <property type="match status" value="1"/>
</dbReference>
<evidence type="ECO:0000259" key="1">
    <source>
        <dbReference type="Pfam" id="PF08378"/>
    </source>
</evidence>
<accession>A0AAE3D7F4</accession>
<evidence type="ECO:0000313" key="2">
    <source>
        <dbReference type="EMBL" id="MCC2118635.1"/>
    </source>
</evidence>
<name>A0AAE3D7F4_9FIRM</name>
<proteinExistence type="predicted"/>